<sequence length="248" mass="27758">MSLKGPAALASLAMPVAAVLIWPRSWWALIVFVLWTLGVFAGLAARQRKQYRENCDKLLAHAQVSTIRTLSHHRHDWMNELQILYGYLRLNKLDKAVDVVDRIRTKMEQDSRVSQLGYPELSSYLLSFRTICDTMRLEVEVEDGLSLDKLPLEAESLSRAIIGLVNVIRFRASVPLAGENVLRMELTQEEGGVLKIVMKYCGELAAADSITEELEKCLQGTGRLAQGLEPAENSAQARKMVIHFPPSA</sequence>
<dbReference type="InterPro" id="IPR039506">
    <property type="entry name" value="SPOB_a"/>
</dbReference>
<dbReference type="InterPro" id="IPR016120">
    <property type="entry name" value="Sig_transdc_His_kin_SpoOB"/>
</dbReference>
<dbReference type="Pfam" id="PF14689">
    <property type="entry name" value="SPOB_a"/>
    <property type="match status" value="1"/>
</dbReference>
<dbReference type="Gene3D" id="1.10.287.130">
    <property type="match status" value="1"/>
</dbReference>
<evidence type="ECO:0000256" key="4">
    <source>
        <dbReference type="SAM" id="Phobius"/>
    </source>
</evidence>
<dbReference type="SUPFAM" id="SSF55890">
    <property type="entry name" value="Sporulation response regulatory protein Spo0B"/>
    <property type="match status" value="1"/>
</dbReference>
<keyword evidence="2" id="KW-0808">Transferase</keyword>
<proteinExistence type="predicted"/>
<feature type="domain" description="SpoOB alpha-helical" evidence="5">
    <location>
        <begin position="67"/>
        <end position="115"/>
    </location>
</feature>
<keyword evidence="4" id="KW-1133">Transmembrane helix</keyword>
<reference evidence="7" key="1">
    <citation type="journal article" date="2019" name="Int. J. Syst. Evol. Microbiol.">
        <title>The Global Catalogue of Microorganisms (GCM) 10K type strain sequencing project: providing services to taxonomists for standard genome sequencing and annotation.</title>
        <authorList>
            <consortium name="The Broad Institute Genomics Platform"/>
            <consortium name="The Broad Institute Genome Sequencing Center for Infectious Disease"/>
            <person name="Wu L."/>
            <person name="Ma J."/>
        </authorList>
    </citation>
    <scope>NUCLEOTIDE SEQUENCE [LARGE SCALE GENOMIC DNA]</scope>
    <source>
        <strain evidence="7">KCTC 12907</strain>
    </source>
</reference>
<dbReference type="RefSeq" id="WP_378052788.1">
    <property type="nucleotide sequence ID" value="NZ_JBHMDN010000055.1"/>
</dbReference>
<keyword evidence="7" id="KW-1185">Reference proteome</keyword>
<gene>
    <name evidence="6" type="ORF">ACFQMJ_10560</name>
</gene>
<evidence type="ECO:0000313" key="6">
    <source>
        <dbReference type="EMBL" id="MFC7148969.1"/>
    </source>
</evidence>
<name>A0ABW2FAS3_9BACL</name>
<keyword evidence="4" id="KW-0812">Transmembrane</keyword>
<feature type="transmembrane region" description="Helical" evidence="4">
    <location>
        <begin position="28"/>
        <end position="45"/>
    </location>
</feature>
<keyword evidence="1" id="KW-0597">Phosphoprotein</keyword>
<evidence type="ECO:0000313" key="7">
    <source>
        <dbReference type="Proteomes" id="UP001596378"/>
    </source>
</evidence>
<dbReference type="EMBL" id="JBHTAI010000005">
    <property type="protein sequence ID" value="MFC7148969.1"/>
    <property type="molecule type" value="Genomic_DNA"/>
</dbReference>
<evidence type="ECO:0000256" key="3">
    <source>
        <dbReference type="ARBA" id="ARBA00022777"/>
    </source>
</evidence>
<dbReference type="Proteomes" id="UP001596378">
    <property type="component" value="Unassembled WGS sequence"/>
</dbReference>
<comment type="caution">
    <text evidence="6">The sequence shown here is derived from an EMBL/GenBank/DDBJ whole genome shotgun (WGS) entry which is preliminary data.</text>
</comment>
<protein>
    <submittedName>
        <fullName evidence="6">Spo0B domain-containing protein</fullName>
    </submittedName>
</protein>
<evidence type="ECO:0000259" key="5">
    <source>
        <dbReference type="Pfam" id="PF14689"/>
    </source>
</evidence>
<evidence type="ECO:0000256" key="1">
    <source>
        <dbReference type="ARBA" id="ARBA00022553"/>
    </source>
</evidence>
<organism evidence="6 7">
    <name type="scientific">Cohnella cellulosilytica</name>
    <dbReference type="NCBI Taxonomy" id="986710"/>
    <lineage>
        <taxon>Bacteria</taxon>
        <taxon>Bacillati</taxon>
        <taxon>Bacillota</taxon>
        <taxon>Bacilli</taxon>
        <taxon>Bacillales</taxon>
        <taxon>Paenibacillaceae</taxon>
        <taxon>Cohnella</taxon>
    </lineage>
</organism>
<keyword evidence="3" id="KW-0418">Kinase</keyword>
<accession>A0ABW2FAS3</accession>
<keyword evidence="4" id="KW-0472">Membrane</keyword>
<evidence type="ECO:0000256" key="2">
    <source>
        <dbReference type="ARBA" id="ARBA00022679"/>
    </source>
</evidence>